<gene>
    <name evidence="2" type="ORF">NAEGRDRAFT_48911</name>
</gene>
<dbReference type="Proteomes" id="UP000006671">
    <property type="component" value="Unassembled WGS sequence"/>
</dbReference>
<proteinExistence type="predicted"/>
<feature type="compositionally biased region" description="Low complexity" evidence="1">
    <location>
        <begin position="248"/>
        <end position="277"/>
    </location>
</feature>
<protein>
    <submittedName>
        <fullName evidence="2">Predicted protein</fullName>
    </submittedName>
</protein>
<dbReference type="GeneID" id="8850205"/>
<evidence type="ECO:0000313" key="3">
    <source>
        <dbReference type="Proteomes" id="UP000006671"/>
    </source>
</evidence>
<dbReference type="InParanoid" id="D2VEJ7"/>
<name>D2VEJ7_NAEGR</name>
<organism evidence="3">
    <name type="scientific">Naegleria gruberi</name>
    <name type="common">Amoeba</name>
    <dbReference type="NCBI Taxonomy" id="5762"/>
    <lineage>
        <taxon>Eukaryota</taxon>
        <taxon>Discoba</taxon>
        <taxon>Heterolobosea</taxon>
        <taxon>Tetramitia</taxon>
        <taxon>Eutetramitia</taxon>
        <taxon>Vahlkampfiidae</taxon>
        <taxon>Naegleria</taxon>
    </lineage>
</organism>
<dbReference type="KEGG" id="ngr:NAEGRDRAFT_48911"/>
<evidence type="ECO:0000256" key="1">
    <source>
        <dbReference type="SAM" id="MobiDB-lite"/>
    </source>
</evidence>
<feature type="compositionally biased region" description="Low complexity" evidence="1">
    <location>
        <begin position="222"/>
        <end position="240"/>
    </location>
</feature>
<keyword evidence="3" id="KW-1185">Reference proteome</keyword>
<sequence length="277" mass="31061">MSETNDSTHQQQQANRAILTPSFSTLIDSPFLLNSVLISRNEVSSVMEEEEKKATNIDDKYSEDNLEDKKSISDNKHVGEYMKNLYVHNNDNDEDVDYIKKSQDLMKSIRNGKVIEYEDVSNEHLSPPRDTLVIGKNEIGDSIGSERFSVKPTIEKSEKSTIEKPKKEKKERRDSGKNEQSSIIDTIFSPFSWMVGGSSKRSAAEQQEKKSSEKATIEEKTPSSQSSEQQSPSNENSNNSSEEKKAAAEPSILSTIFSSSLFSSKKNSESSQSEEPK</sequence>
<dbReference type="EMBL" id="GG738866">
    <property type="protein sequence ID" value="EFC44894.1"/>
    <property type="molecule type" value="Genomic_DNA"/>
</dbReference>
<dbReference type="RefSeq" id="XP_002677638.1">
    <property type="nucleotide sequence ID" value="XM_002677592.1"/>
</dbReference>
<feature type="compositionally biased region" description="Basic and acidic residues" evidence="1">
    <location>
        <begin position="202"/>
        <end position="221"/>
    </location>
</feature>
<accession>D2VEJ7</accession>
<evidence type="ECO:0000313" key="2">
    <source>
        <dbReference type="EMBL" id="EFC44894.1"/>
    </source>
</evidence>
<dbReference type="VEuPathDB" id="AmoebaDB:NAEGRDRAFT_48911"/>
<feature type="compositionally biased region" description="Basic and acidic residues" evidence="1">
    <location>
        <begin position="153"/>
        <end position="177"/>
    </location>
</feature>
<reference evidence="2 3" key="1">
    <citation type="journal article" date="2010" name="Cell">
        <title>The genome of Naegleria gruberi illuminates early eukaryotic versatility.</title>
        <authorList>
            <person name="Fritz-Laylin L.K."/>
            <person name="Prochnik S.E."/>
            <person name="Ginger M.L."/>
            <person name="Dacks J.B."/>
            <person name="Carpenter M.L."/>
            <person name="Field M.C."/>
            <person name="Kuo A."/>
            <person name="Paredez A."/>
            <person name="Chapman J."/>
            <person name="Pham J."/>
            <person name="Shu S."/>
            <person name="Neupane R."/>
            <person name="Cipriano M."/>
            <person name="Mancuso J."/>
            <person name="Tu H."/>
            <person name="Salamov A."/>
            <person name="Lindquist E."/>
            <person name="Shapiro H."/>
            <person name="Lucas S."/>
            <person name="Grigoriev I.V."/>
            <person name="Cande W.Z."/>
            <person name="Fulton C."/>
            <person name="Rokhsar D.S."/>
            <person name="Dawson S.C."/>
        </authorList>
    </citation>
    <scope>NUCLEOTIDE SEQUENCE [LARGE SCALE GENOMIC DNA]</scope>
    <source>
        <strain evidence="2 3">NEG-M</strain>
    </source>
</reference>
<dbReference type="AlphaFoldDB" id="D2VEJ7"/>
<feature type="region of interest" description="Disordered" evidence="1">
    <location>
        <begin position="143"/>
        <end position="277"/>
    </location>
</feature>